<dbReference type="CDD" id="cd10146">
    <property type="entry name" value="LabA_like_C"/>
    <property type="match status" value="1"/>
</dbReference>
<dbReference type="Pfam" id="PF01936">
    <property type="entry name" value="NYN"/>
    <property type="match status" value="1"/>
</dbReference>
<dbReference type="AlphaFoldDB" id="A0A4U0Q8H7"/>
<dbReference type="InterPro" id="IPR041966">
    <property type="entry name" value="LOTUS-like"/>
</dbReference>
<dbReference type="RefSeq" id="WP_136772033.1">
    <property type="nucleotide sequence ID" value="NZ_CP156074.1"/>
</dbReference>
<evidence type="ECO:0000259" key="1">
    <source>
        <dbReference type="PROSITE" id="PS51644"/>
    </source>
</evidence>
<evidence type="ECO:0000313" key="3">
    <source>
        <dbReference type="Proteomes" id="UP000310016"/>
    </source>
</evidence>
<feature type="domain" description="HTH OST-type" evidence="1">
    <location>
        <begin position="166"/>
        <end position="242"/>
    </location>
</feature>
<dbReference type="GO" id="GO:0004540">
    <property type="term" value="F:RNA nuclease activity"/>
    <property type="evidence" value="ECO:0007669"/>
    <property type="project" value="InterPro"/>
</dbReference>
<dbReference type="CDD" id="cd11297">
    <property type="entry name" value="PIN_LabA-like_N_1"/>
    <property type="match status" value="1"/>
</dbReference>
<sequence length="257" mass="28423">MANVAVLIDADNVSPTWIEQVLDEAGKLGTLALKRVYGDFSRHERSWRDLCARFAIHPVQQFPNTKGKNASDIAMVIDAMDLLHSERYESFCLVSSDSDFSRLATRLREDGVVVWGFGEQKTPEAFVKACSKFVYVEILQPADLDDLNPLLSDQPAVAEPAQLLAIDKRLKRLLSDALVKLSDDEGWANLSGIGSLLGQQHPDFDSRNYGYAKLSSLIKATGWFEVQPPGPANRSTLVRLVPKQKAPKARTTKVAKA</sequence>
<dbReference type="OrthoDB" id="9783963at2"/>
<dbReference type="Gene3D" id="3.30.420.610">
    <property type="entry name" value="LOTUS domain-like"/>
    <property type="match status" value="1"/>
</dbReference>
<accession>A0A4U0Q8H7</accession>
<comment type="caution">
    <text evidence="2">The sequence shown here is derived from an EMBL/GenBank/DDBJ whole genome shotgun (WGS) entry which is preliminary data.</text>
</comment>
<dbReference type="PANTHER" id="PTHR35811:SF1">
    <property type="entry name" value="HTH OST-TYPE DOMAIN-CONTAINING PROTEIN"/>
    <property type="match status" value="1"/>
</dbReference>
<dbReference type="PANTHER" id="PTHR35811">
    <property type="entry name" value="SLR1870 PROTEIN"/>
    <property type="match status" value="1"/>
</dbReference>
<dbReference type="Pfam" id="PF12872">
    <property type="entry name" value="OST-HTH"/>
    <property type="match status" value="1"/>
</dbReference>
<gene>
    <name evidence="2" type="ORF">FAZ21_04335</name>
</gene>
<evidence type="ECO:0000313" key="2">
    <source>
        <dbReference type="EMBL" id="TJZ77559.1"/>
    </source>
</evidence>
<dbReference type="InterPro" id="IPR025605">
    <property type="entry name" value="OST-HTH/LOTUS_dom"/>
</dbReference>
<proteinExistence type="predicted"/>
<dbReference type="Gene3D" id="3.40.50.1010">
    <property type="entry name" value="5'-nuclease"/>
    <property type="match status" value="1"/>
</dbReference>
<name>A0A4U0Q8H7_9NEIS</name>
<dbReference type="PROSITE" id="PS51644">
    <property type="entry name" value="HTH_OST"/>
    <property type="match status" value="1"/>
</dbReference>
<dbReference type="EMBL" id="SUMF01000002">
    <property type="protein sequence ID" value="TJZ77559.1"/>
    <property type="molecule type" value="Genomic_DNA"/>
</dbReference>
<dbReference type="Proteomes" id="UP000310016">
    <property type="component" value="Unassembled WGS sequence"/>
</dbReference>
<organism evidence="2 3">
    <name type="scientific">Chitiniphilus eburneus</name>
    <dbReference type="NCBI Taxonomy" id="2571148"/>
    <lineage>
        <taxon>Bacteria</taxon>
        <taxon>Pseudomonadati</taxon>
        <taxon>Pseudomonadota</taxon>
        <taxon>Betaproteobacteria</taxon>
        <taxon>Neisseriales</taxon>
        <taxon>Chitinibacteraceae</taxon>
        <taxon>Chitiniphilus</taxon>
    </lineage>
</organism>
<dbReference type="InterPro" id="IPR021139">
    <property type="entry name" value="NYN"/>
</dbReference>
<keyword evidence="3" id="KW-1185">Reference proteome</keyword>
<protein>
    <submittedName>
        <fullName evidence="2">NYN domain-containing protein</fullName>
    </submittedName>
</protein>
<reference evidence="2 3" key="1">
    <citation type="submission" date="2019-04" db="EMBL/GenBank/DDBJ databases">
        <title>Chitiniphilus eburnea sp. nov., a novel chitinolytic bacterium isolated from aquaculture sludge.</title>
        <authorList>
            <person name="Sheng M."/>
        </authorList>
    </citation>
    <scope>NUCLEOTIDE SEQUENCE [LARGE SCALE GENOMIC DNA]</scope>
    <source>
        <strain evidence="2 3">HX-2-15</strain>
    </source>
</reference>